<keyword evidence="1" id="KW-0472">Membrane</keyword>
<keyword evidence="1" id="KW-0812">Transmembrane</keyword>
<organism evidence="2 3">
    <name type="scientific">Streptacidiphilus fuscans</name>
    <dbReference type="NCBI Taxonomy" id="2789292"/>
    <lineage>
        <taxon>Bacteria</taxon>
        <taxon>Bacillati</taxon>
        <taxon>Actinomycetota</taxon>
        <taxon>Actinomycetes</taxon>
        <taxon>Kitasatosporales</taxon>
        <taxon>Streptomycetaceae</taxon>
        <taxon>Streptacidiphilus</taxon>
    </lineage>
</organism>
<protein>
    <submittedName>
        <fullName evidence="2">Uncharacterized protein</fullName>
    </submittedName>
</protein>
<keyword evidence="3" id="KW-1185">Reference proteome</keyword>
<dbReference type="AlphaFoldDB" id="A0A931FJE0"/>
<dbReference type="EMBL" id="JADPRT010000017">
    <property type="protein sequence ID" value="MBF9072664.1"/>
    <property type="molecule type" value="Genomic_DNA"/>
</dbReference>
<evidence type="ECO:0000313" key="3">
    <source>
        <dbReference type="Proteomes" id="UP000657385"/>
    </source>
</evidence>
<feature type="transmembrane region" description="Helical" evidence="1">
    <location>
        <begin position="113"/>
        <end position="134"/>
    </location>
</feature>
<feature type="transmembrane region" description="Helical" evidence="1">
    <location>
        <begin position="34"/>
        <end position="60"/>
    </location>
</feature>
<comment type="caution">
    <text evidence="2">The sequence shown here is derived from an EMBL/GenBank/DDBJ whole genome shotgun (WGS) entry which is preliminary data.</text>
</comment>
<keyword evidence="1" id="KW-1133">Transmembrane helix</keyword>
<name>A0A931FJE0_9ACTN</name>
<feature type="transmembrane region" description="Helical" evidence="1">
    <location>
        <begin position="80"/>
        <end position="101"/>
    </location>
</feature>
<reference evidence="2" key="1">
    <citation type="submission" date="2020-11" db="EMBL/GenBank/DDBJ databases">
        <title>Isolation and identification of active actinomycetes.</title>
        <authorList>
            <person name="Yu B."/>
        </authorList>
    </citation>
    <scope>NUCLEOTIDE SEQUENCE</scope>
    <source>
        <strain evidence="2">NEAU-YB345</strain>
    </source>
</reference>
<proteinExistence type="predicted"/>
<gene>
    <name evidence="2" type="ORF">I2501_32065</name>
</gene>
<dbReference type="Proteomes" id="UP000657385">
    <property type="component" value="Unassembled WGS sequence"/>
</dbReference>
<dbReference type="RefSeq" id="WP_196197827.1">
    <property type="nucleotide sequence ID" value="NZ_JADPRT010000017.1"/>
</dbReference>
<sequence>MGEEGPGPALGGEVCGVPAQMVSGASQRLGPGDVAVLVVGVLLALLGSAANGLLTLSGGLAVSLGGMCRANSGGVGCSYLWVWLYGPCVGLALAVAVGIDVGRRRRARGRGTWPVLPLGLVLYLPIVAAAFWALS</sequence>
<accession>A0A931FJE0</accession>
<evidence type="ECO:0000313" key="2">
    <source>
        <dbReference type="EMBL" id="MBF9072664.1"/>
    </source>
</evidence>
<evidence type="ECO:0000256" key="1">
    <source>
        <dbReference type="SAM" id="Phobius"/>
    </source>
</evidence>